<evidence type="ECO:0000256" key="5">
    <source>
        <dbReference type="ARBA" id="ARBA00022801"/>
    </source>
</evidence>
<keyword evidence="3" id="KW-0540">Nuclease</keyword>
<dbReference type="GO" id="GO:0046872">
    <property type="term" value="F:metal ion binding"/>
    <property type="evidence" value="ECO:0007669"/>
    <property type="project" value="UniProtKB-KW"/>
</dbReference>
<dbReference type="InterPro" id="IPR002716">
    <property type="entry name" value="PIN_dom"/>
</dbReference>
<dbReference type="Pfam" id="PF01850">
    <property type="entry name" value="PIN"/>
    <property type="match status" value="1"/>
</dbReference>
<organism evidence="9 10">
    <name type="scientific">Rhizobium gallicum</name>
    <dbReference type="NCBI Taxonomy" id="56730"/>
    <lineage>
        <taxon>Bacteria</taxon>
        <taxon>Pseudomonadati</taxon>
        <taxon>Pseudomonadota</taxon>
        <taxon>Alphaproteobacteria</taxon>
        <taxon>Hyphomicrobiales</taxon>
        <taxon>Rhizobiaceae</taxon>
        <taxon>Rhizobium/Agrobacterium group</taxon>
        <taxon>Rhizobium</taxon>
    </lineage>
</organism>
<protein>
    <submittedName>
        <fullName evidence="9">Toxin/antitoxin system PilT domain-containing protein</fullName>
    </submittedName>
</protein>
<name>A0A1L5NLX2_9HYPH</name>
<evidence type="ECO:0000256" key="7">
    <source>
        <dbReference type="ARBA" id="ARBA00038093"/>
    </source>
</evidence>
<keyword evidence="5" id="KW-0378">Hydrolase</keyword>
<dbReference type="GO" id="GO:0004518">
    <property type="term" value="F:nuclease activity"/>
    <property type="evidence" value="ECO:0007669"/>
    <property type="project" value="UniProtKB-KW"/>
</dbReference>
<dbReference type="Gene3D" id="3.40.50.1010">
    <property type="entry name" value="5'-nuclease"/>
    <property type="match status" value="1"/>
</dbReference>
<evidence type="ECO:0000259" key="8">
    <source>
        <dbReference type="Pfam" id="PF01850"/>
    </source>
</evidence>
<feature type="domain" description="PIN" evidence="8">
    <location>
        <begin position="4"/>
        <end position="129"/>
    </location>
</feature>
<dbReference type="OrthoDB" id="7188375at2"/>
<comment type="similarity">
    <text evidence="7">Belongs to the PINc/VapC protein family.</text>
</comment>
<evidence type="ECO:0000256" key="4">
    <source>
        <dbReference type="ARBA" id="ARBA00022723"/>
    </source>
</evidence>
<dbReference type="PANTHER" id="PTHR33653:SF1">
    <property type="entry name" value="RIBONUCLEASE VAPC2"/>
    <property type="match status" value="1"/>
</dbReference>
<proteinExistence type="inferred from homology"/>
<dbReference type="SUPFAM" id="SSF88723">
    <property type="entry name" value="PIN domain-like"/>
    <property type="match status" value="1"/>
</dbReference>
<evidence type="ECO:0000256" key="6">
    <source>
        <dbReference type="ARBA" id="ARBA00022842"/>
    </source>
</evidence>
<evidence type="ECO:0000313" key="10">
    <source>
        <dbReference type="Proteomes" id="UP000184749"/>
    </source>
</evidence>
<dbReference type="PANTHER" id="PTHR33653">
    <property type="entry name" value="RIBONUCLEASE VAPC2"/>
    <property type="match status" value="1"/>
</dbReference>
<sequence length="147" mass="15664">MSFLLDTNAISMFSPSRASASDAFADWVIEQDQLDAIYLSAVTIHEIEKCVRLLEAKGAKAKAAGIHRWLQGLIAGHGDHILPVDNDVALEFGKLEAKAITAGHSPGAVDAIIAGTASIHKLTVITANLKHFRPFGIAVKSPDQVAR</sequence>
<dbReference type="InterPro" id="IPR029060">
    <property type="entry name" value="PIN-like_dom_sf"/>
</dbReference>
<dbReference type="STRING" id="56730.IE4872_CH03278"/>
<dbReference type="GO" id="GO:0016787">
    <property type="term" value="F:hydrolase activity"/>
    <property type="evidence" value="ECO:0007669"/>
    <property type="project" value="UniProtKB-KW"/>
</dbReference>
<keyword evidence="2" id="KW-1277">Toxin-antitoxin system</keyword>
<comment type="cofactor">
    <cofactor evidence="1">
        <name>Mg(2+)</name>
        <dbReference type="ChEBI" id="CHEBI:18420"/>
    </cofactor>
</comment>
<keyword evidence="6" id="KW-0460">Magnesium</keyword>
<keyword evidence="4" id="KW-0479">Metal-binding</keyword>
<gene>
    <name evidence="9" type="ORF">IE4872_CH03278</name>
</gene>
<reference evidence="9 10" key="1">
    <citation type="submission" date="2016-09" db="EMBL/GenBank/DDBJ databases">
        <title>The complete genome sequences of Rhizobium gallicum, symbiovars gallicum and phaseoli, symbionts associated to common bean (Phaseolus vulgaris).</title>
        <authorList>
            <person name="Bustos P."/>
            <person name="Santamaria R.I."/>
            <person name="Perez-Carrascal O.M."/>
            <person name="Juarez S."/>
            <person name="Lozano L."/>
            <person name="Martinez-Flores I."/>
            <person name="Martinez-Romero E."/>
            <person name="Cevallos M."/>
            <person name="Romero D."/>
            <person name="Davila G."/>
            <person name="Gonzalez V."/>
        </authorList>
    </citation>
    <scope>NUCLEOTIDE SEQUENCE [LARGE SCALE GENOMIC DNA]</scope>
    <source>
        <strain evidence="9 10">IE4872</strain>
    </source>
</reference>
<evidence type="ECO:0000256" key="2">
    <source>
        <dbReference type="ARBA" id="ARBA00022649"/>
    </source>
</evidence>
<dbReference type="AlphaFoldDB" id="A0A1L5NLX2"/>
<evidence type="ECO:0000256" key="1">
    <source>
        <dbReference type="ARBA" id="ARBA00001946"/>
    </source>
</evidence>
<accession>A0A1L5NLX2</accession>
<dbReference type="EMBL" id="CP017101">
    <property type="protein sequence ID" value="APO68878.1"/>
    <property type="molecule type" value="Genomic_DNA"/>
</dbReference>
<dbReference type="RefSeq" id="WP_074069442.1">
    <property type="nucleotide sequence ID" value="NZ_CP017101.1"/>
</dbReference>
<evidence type="ECO:0000256" key="3">
    <source>
        <dbReference type="ARBA" id="ARBA00022722"/>
    </source>
</evidence>
<evidence type="ECO:0000313" key="9">
    <source>
        <dbReference type="EMBL" id="APO68878.1"/>
    </source>
</evidence>
<dbReference type="InterPro" id="IPR050556">
    <property type="entry name" value="Type_II_TA_system_RNase"/>
</dbReference>
<dbReference type="Proteomes" id="UP000184749">
    <property type="component" value="Chromosome"/>
</dbReference>